<dbReference type="AlphaFoldDB" id="A0A645ID12"/>
<keyword evidence="1" id="KW-0472">Membrane</keyword>
<gene>
    <name evidence="2" type="ORF">SDC9_196813</name>
</gene>
<organism evidence="2">
    <name type="scientific">bioreactor metagenome</name>
    <dbReference type="NCBI Taxonomy" id="1076179"/>
    <lineage>
        <taxon>unclassified sequences</taxon>
        <taxon>metagenomes</taxon>
        <taxon>ecological metagenomes</taxon>
    </lineage>
</organism>
<keyword evidence="1" id="KW-1133">Transmembrane helix</keyword>
<protein>
    <submittedName>
        <fullName evidence="2">Uncharacterized protein</fullName>
    </submittedName>
</protein>
<feature type="transmembrane region" description="Helical" evidence="1">
    <location>
        <begin position="12"/>
        <end position="32"/>
    </location>
</feature>
<evidence type="ECO:0000313" key="2">
    <source>
        <dbReference type="EMBL" id="MPN49198.1"/>
    </source>
</evidence>
<reference evidence="2" key="1">
    <citation type="submission" date="2019-08" db="EMBL/GenBank/DDBJ databases">
        <authorList>
            <person name="Kucharzyk K."/>
            <person name="Murdoch R.W."/>
            <person name="Higgins S."/>
            <person name="Loffler F."/>
        </authorList>
    </citation>
    <scope>NUCLEOTIDE SEQUENCE</scope>
</reference>
<sequence>MVYTLWNIYFKLFSFFNSTLSFTCWAWVFYSLSCATTSGACSHACHRAKNGLLHNTFLTSSVTSFTGFRMSASFCASTIADIAFISYIYRNFLCCAKNGLLKAYLYCYTNIRASLWTISPCSTSTATEAKHIEYVTHVKVHATAIKATATSATLLKSCMSKLVIV</sequence>
<evidence type="ECO:0000256" key="1">
    <source>
        <dbReference type="SAM" id="Phobius"/>
    </source>
</evidence>
<proteinExistence type="predicted"/>
<name>A0A645ID12_9ZZZZ</name>
<accession>A0A645ID12</accession>
<comment type="caution">
    <text evidence="2">The sequence shown here is derived from an EMBL/GenBank/DDBJ whole genome shotgun (WGS) entry which is preliminary data.</text>
</comment>
<dbReference type="EMBL" id="VSSQ01112218">
    <property type="protein sequence ID" value="MPN49198.1"/>
    <property type="molecule type" value="Genomic_DNA"/>
</dbReference>
<keyword evidence="1" id="KW-0812">Transmembrane</keyword>